<dbReference type="AlphaFoldDB" id="A0A8J4Y5W4"/>
<keyword evidence="2" id="KW-1185">Reference proteome</keyword>
<organism evidence="1 2">
    <name type="scientific">Chionoecetes opilio</name>
    <name type="common">Atlantic snow crab</name>
    <name type="synonym">Cancer opilio</name>
    <dbReference type="NCBI Taxonomy" id="41210"/>
    <lineage>
        <taxon>Eukaryota</taxon>
        <taxon>Metazoa</taxon>
        <taxon>Ecdysozoa</taxon>
        <taxon>Arthropoda</taxon>
        <taxon>Crustacea</taxon>
        <taxon>Multicrustacea</taxon>
        <taxon>Malacostraca</taxon>
        <taxon>Eumalacostraca</taxon>
        <taxon>Eucarida</taxon>
        <taxon>Decapoda</taxon>
        <taxon>Pleocyemata</taxon>
        <taxon>Brachyura</taxon>
        <taxon>Eubrachyura</taxon>
        <taxon>Majoidea</taxon>
        <taxon>Majidae</taxon>
        <taxon>Chionoecetes</taxon>
    </lineage>
</organism>
<dbReference type="Proteomes" id="UP000770661">
    <property type="component" value="Unassembled WGS sequence"/>
</dbReference>
<evidence type="ECO:0000313" key="1">
    <source>
        <dbReference type="EMBL" id="KAG0722063.1"/>
    </source>
</evidence>
<name>A0A8J4Y5W4_CHIOP</name>
<reference evidence="1" key="1">
    <citation type="submission" date="2020-07" db="EMBL/GenBank/DDBJ databases">
        <title>The High-quality genome of the commercially important snow crab, Chionoecetes opilio.</title>
        <authorList>
            <person name="Jeong J.-H."/>
            <person name="Ryu S."/>
        </authorList>
    </citation>
    <scope>NUCLEOTIDE SEQUENCE</scope>
    <source>
        <strain evidence="1">MADBK_172401_WGS</strain>
        <tissue evidence="1">Digestive gland</tissue>
    </source>
</reference>
<comment type="caution">
    <text evidence="1">The sequence shown here is derived from an EMBL/GenBank/DDBJ whole genome shotgun (WGS) entry which is preliminary data.</text>
</comment>
<proteinExistence type="predicted"/>
<protein>
    <submittedName>
        <fullName evidence="1">Uncharacterized protein</fullName>
    </submittedName>
</protein>
<evidence type="ECO:0000313" key="2">
    <source>
        <dbReference type="Proteomes" id="UP000770661"/>
    </source>
</evidence>
<dbReference type="EMBL" id="JACEEZ010010076">
    <property type="protein sequence ID" value="KAG0722063.1"/>
    <property type="molecule type" value="Genomic_DNA"/>
</dbReference>
<sequence length="129" mass="13966">MDLTEAVPLHQFISGLDPNCSPVPVGNGTGESMAGSGGLDAGDMGSRIGSHAFTPRPTPAAETGLCPLTENGKTAAFRCRHHILDWWYMRCSSVFLGVLIAQQYVFKRSNSGEHRPRTWHGIHGEKATF</sequence>
<accession>A0A8J4Y5W4</accession>
<gene>
    <name evidence="1" type="ORF">GWK47_045179</name>
</gene>